<accession>A0A7J0CPN6</accession>
<sequence>MRNRLHWVLCGSLMLLASSACTDEESGKAETLSASQVCDSTLSPRSAKAIERLAAAEGFTELTGTNARGDSNKFSLELAAKRLHGGVKERNICNIYKADSDSGIPLLRIEFEPNKNHPDPEEEARRGERSRLIFPLGSYAEVNGDSGANLYFACSTDGPDGTSPYIRARMYSSPGQLAPASPPDDRMTILNDVSRAMAEQLGCADEAALPAQVPEPAKG</sequence>
<organism evidence="2 3">
    <name type="scientific">Streptomyces microflavus</name>
    <name type="common">Streptomyces lipmanii</name>
    <dbReference type="NCBI Taxonomy" id="1919"/>
    <lineage>
        <taxon>Bacteria</taxon>
        <taxon>Bacillati</taxon>
        <taxon>Actinomycetota</taxon>
        <taxon>Actinomycetes</taxon>
        <taxon>Kitasatosporales</taxon>
        <taxon>Streptomycetaceae</taxon>
        <taxon>Streptomyces</taxon>
    </lineage>
</organism>
<evidence type="ECO:0000313" key="3">
    <source>
        <dbReference type="Proteomes" id="UP000498740"/>
    </source>
</evidence>
<evidence type="ECO:0000256" key="1">
    <source>
        <dbReference type="SAM" id="SignalP"/>
    </source>
</evidence>
<feature type="chain" id="PRO_5029804343" description="Lipoprotein" evidence="1">
    <location>
        <begin position="23"/>
        <end position="219"/>
    </location>
</feature>
<protein>
    <recommendedName>
        <fullName evidence="4">Lipoprotein</fullName>
    </recommendedName>
</protein>
<evidence type="ECO:0008006" key="4">
    <source>
        <dbReference type="Google" id="ProtNLM"/>
    </source>
</evidence>
<name>A0A7J0CPN6_STRMI</name>
<reference evidence="2 3" key="1">
    <citation type="submission" date="2020-05" db="EMBL/GenBank/DDBJ databases">
        <title>Whole genome shotgun sequence of Streptomyces microflavus NBRC 13062.</title>
        <authorList>
            <person name="Komaki H."/>
            <person name="Tamura T."/>
        </authorList>
    </citation>
    <scope>NUCLEOTIDE SEQUENCE [LARGE SCALE GENOMIC DNA]</scope>
    <source>
        <strain evidence="2 3">NBRC 13062</strain>
    </source>
</reference>
<dbReference type="AlphaFoldDB" id="A0A7J0CPN6"/>
<dbReference type="EMBL" id="BLWD01000001">
    <property type="protein sequence ID" value="GFN04268.1"/>
    <property type="molecule type" value="Genomic_DNA"/>
</dbReference>
<dbReference type="PROSITE" id="PS51257">
    <property type="entry name" value="PROKAR_LIPOPROTEIN"/>
    <property type="match status" value="1"/>
</dbReference>
<comment type="caution">
    <text evidence="2">The sequence shown here is derived from an EMBL/GenBank/DDBJ whole genome shotgun (WGS) entry which is preliminary data.</text>
</comment>
<keyword evidence="1" id="KW-0732">Signal</keyword>
<evidence type="ECO:0000313" key="2">
    <source>
        <dbReference type="EMBL" id="GFN04268.1"/>
    </source>
</evidence>
<proteinExistence type="predicted"/>
<dbReference type="Proteomes" id="UP000498740">
    <property type="component" value="Unassembled WGS sequence"/>
</dbReference>
<dbReference type="RefSeq" id="WP_015608851.1">
    <property type="nucleotide sequence ID" value="NZ_BMUG01000001.1"/>
</dbReference>
<gene>
    <name evidence="2" type="ORF">Smic_28240</name>
</gene>
<feature type="signal peptide" evidence="1">
    <location>
        <begin position="1"/>
        <end position="22"/>
    </location>
</feature>